<protein>
    <submittedName>
        <fullName evidence="2">Uncharacterized protein</fullName>
    </submittedName>
</protein>
<evidence type="ECO:0000313" key="2">
    <source>
        <dbReference type="WBParaSite" id="ES5_v2.g14717.t1"/>
    </source>
</evidence>
<evidence type="ECO:0000313" key="1">
    <source>
        <dbReference type="Proteomes" id="UP000887579"/>
    </source>
</evidence>
<accession>A0AC34FBP9</accession>
<organism evidence="1 2">
    <name type="scientific">Panagrolaimus sp. ES5</name>
    <dbReference type="NCBI Taxonomy" id="591445"/>
    <lineage>
        <taxon>Eukaryota</taxon>
        <taxon>Metazoa</taxon>
        <taxon>Ecdysozoa</taxon>
        <taxon>Nematoda</taxon>
        <taxon>Chromadorea</taxon>
        <taxon>Rhabditida</taxon>
        <taxon>Tylenchina</taxon>
        <taxon>Panagrolaimomorpha</taxon>
        <taxon>Panagrolaimoidea</taxon>
        <taxon>Panagrolaimidae</taxon>
        <taxon>Panagrolaimus</taxon>
    </lineage>
</organism>
<dbReference type="WBParaSite" id="ES5_v2.g14717.t1">
    <property type="protein sequence ID" value="ES5_v2.g14717.t1"/>
    <property type="gene ID" value="ES5_v2.g14717"/>
</dbReference>
<reference evidence="2" key="1">
    <citation type="submission" date="2022-11" db="UniProtKB">
        <authorList>
            <consortium name="WormBaseParasite"/>
        </authorList>
    </citation>
    <scope>IDENTIFICATION</scope>
</reference>
<dbReference type="Proteomes" id="UP000887579">
    <property type="component" value="Unplaced"/>
</dbReference>
<name>A0AC34FBP9_9BILA</name>
<sequence length="235" mass="26603">MVPSDYCRFEESIKEKLRQVQCDTDWDDCATKVRQIAQDSQSGTWGVVVVGNKEDILNEKIEWHISSVNPEPSRCRLLINDTVLVELFRTGYRAKDIKNDQRQWIWTEAKAPNTRVTSVDICPHSSLREIVSSFSIKQQQEMIGSSQKARHGIKSMLHASTKGLANVFFEETGHYWNVFIIKNESGSPVEVGFNLPHYVYDARAGFCIGRTVDGYTVNAATIGFANEHAEIMSRG</sequence>
<proteinExistence type="predicted"/>